<dbReference type="Proteomes" id="UP000654482">
    <property type="component" value="Unassembled WGS sequence"/>
</dbReference>
<proteinExistence type="predicted"/>
<dbReference type="EMBL" id="JADEWZ010000019">
    <property type="protein sequence ID" value="MBE9116956.1"/>
    <property type="molecule type" value="Genomic_DNA"/>
</dbReference>
<gene>
    <name evidence="1" type="ORF">IQ249_13700</name>
</gene>
<evidence type="ECO:0000313" key="2">
    <source>
        <dbReference type="Proteomes" id="UP000654482"/>
    </source>
</evidence>
<sequence length="95" mass="11112">MSFGLFKTVLGLQRVCNELFHTLALQTRDRHLRRESIAESLIFLALLSLAFQVNWEFSDLSKAKVMRYIAILRFFEGILEFCTQFLAKEGIYSYP</sequence>
<organism evidence="1 2">
    <name type="scientific">Lusitaniella coriacea LEGE 07157</name>
    <dbReference type="NCBI Taxonomy" id="945747"/>
    <lineage>
        <taxon>Bacteria</taxon>
        <taxon>Bacillati</taxon>
        <taxon>Cyanobacteriota</taxon>
        <taxon>Cyanophyceae</taxon>
        <taxon>Spirulinales</taxon>
        <taxon>Lusitaniellaceae</taxon>
        <taxon>Lusitaniella</taxon>
    </lineage>
</organism>
<comment type="caution">
    <text evidence="1">The sequence shown here is derived from an EMBL/GenBank/DDBJ whole genome shotgun (WGS) entry which is preliminary data.</text>
</comment>
<reference evidence="1" key="1">
    <citation type="submission" date="2020-10" db="EMBL/GenBank/DDBJ databases">
        <authorList>
            <person name="Castelo-Branco R."/>
            <person name="Eusebio N."/>
            <person name="Adriana R."/>
            <person name="Vieira A."/>
            <person name="Brugerolle De Fraissinette N."/>
            <person name="Rezende De Castro R."/>
            <person name="Schneider M.P."/>
            <person name="Vasconcelos V."/>
            <person name="Leao P.N."/>
        </authorList>
    </citation>
    <scope>NUCLEOTIDE SEQUENCE</scope>
    <source>
        <strain evidence="1">LEGE 07157</strain>
    </source>
</reference>
<accession>A0A8J7DXB7</accession>
<dbReference type="AlphaFoldDB" id="A0A8J7DXB7"/>
<name>A0A8J7DXB7_9CYAN</name>
<evidence type="ECO:0000313" key="1">
    <source>
        <dbReference type="EMBL" id="MBE9116956.1"/>
    </source>
</evidence>
<dbReference type="RefSeq" id="WP_194030049.1">
    <property type="nucleotide sequence ID" value="NZ_JADEWZ010000019.1"/>
</dbReference>
<protein>
    <submittedName>
        <fullName evidence="1">Uncharacterized protein</fullName>
    </submittedName>
</protein>
<keyword evidence="2" id="KW-1185">Reference proteome</keyword>